<comment type="caution">
    <text evidence="1">The sequence shown here is derived from an EMBL/GenBank/DDBJ whole genome shotgun (WGS) entry which is preliminary data.</text>
</comment>
<name>A0AC61L0K5_9EURY</name>
<organism evidence="1 2">
    <name type="scientific">Candidatus Methanogaster sp</name>
    <dbReference type="NCBI Taxonomy" id="3386292"/>
    <lineage>
        <taxon>Archaea</taxon>
        <taxon>Methanobacteriati</taxon>
        <taxon>Methanobacteriota</taxon>
        <taxon>Stenosarchaea group</taxon>
        <taxon>Methanomicrobia</taxon>
        <taxon>Methanosarcinales</taxon>
        <taxon>ANME-2 cluster</taxon>
        <taxon>Candidatus Methanogasteraceae</taxon>
        <taxon>Candidatus Methanogaster</taxon>
    </lineage>
</organism>
<dbReference type="EMBL" id="PQXF01000028">
    <property type="protein sequence ID" value="PXF59076.1"/>
    <property type="molecule type" value="Genomic_DNA"/>
</dbReference>
<gene>
    <name evidence="1" type="ORF">C4B59_12055</name>
</gene>
<evidence type="ECO:0000313" key="1">
    <source>
        <dbReference type="EMBL" id="PXF59076.1"/>
    </source>
</evidence>
<proteinExistence type="predicted"/>
<reference evidence="1" key="1">
    <citation type="submission" date="2018-01" db="EMBL/GenBank/DDBJ databases">
        <authorList>
            <person name="Krukenberg V."/>
        </authorList>
    </citation>
    <scope>NUCLEOTIDE SEQUENCE</scope>
    <source>
        <strain evidence="1">E20ANME2</strain>
    </source>
</reference>
<dbReference type="Proteomes" id="UP000248329">
    <property type="component" value="Unassembled WGS sequence"/>
</dbReference>
<sequence length="343" mass="39449">MNKKTIRIHGEQTEKGWTCPVCGSSDIIGHGKQHNIDHHRRFKCEDCGKTFNEKIGTIFYHKKMPRDTIITIIYLFLTGYPASNMPPLVQVTEKSIRNLLREVVGRFEKYEEFISDPDDYAPKVIEIDEIYIKIQGSREFYGWLAYDPENKYLIDFVVGKRDDETLEELFKKLEGYKGKVGLVLIDAYIGYVKFVEKYLADGEEKPLTGVINKSEYSETEGFVTYALFSGKRESIEAKISSLGLGKKITTALIECLNSQIRDLCNYIRRRSKRIPRLLSWGEKAVSCFKFMHNYLKAHLTLSGKSSKNWITVPVTPCMKAGICDHQISLIEILNFRFIAPTPK</sequence>
<accession>A0AC61L0K5</accession>
<evidence type="ECO:0000313" key="2">
    <source>
        <dbReference type="Proteomes" id="UP000248329"/>
    </source>
</evidence>
<protein>
    <submittedName>
        <fullName evidence="1">Uncharacterized protein</fullName>
    </submittedName>
</protein>